<evidence type="ECO:0000256" key="1">
    <source>
        <dbReference type="ARBA" id="ARBA00022801"/>
    </source>
</evidence>
<dbReference type="Proteomes" id="UP001519294">
    <property type="component" value="Unassembled WGS sequence"/>
</dbReference>
<protein>
    <submittedName>
        <fullName evidence="3">N-acetylmuramoyl-L-alanine amidase</fullName>
        <ecNumber evidence="3">3.5.1.28</ecNumber>
    </submittedName>
</protein>
<dbReference type="Gene3D" id="3.40.630.40">
    <property type="entry name" value="Zn-dependent exopeptidases"/>
    <property type="match status" value="1"/>
</dbReference>
<dbReference type="Pfam" id="PF01520">
    <property type="entry name" value="Amidase_3"/>
    <property type="match status" value="1"/>
</dbReference>
<evidence type="ECO:0000313" key="3">
    <source>
        <dbReference type="EMBL" id="MBP2259159.1"/>
    </source>
</evidence>
<organism evidence="3 4">
    <name type="scientific">Virgibacillus alimentarius</name>
    <dbReference type="NCBI Taxonomy" id="698769"/>
    <lineage>
        <taxon>Bacteria</taxon>
        <taxon>Bacillati</taxon>
        <taxon>Bacillota</taxon>
        <taxon>Bacilli</taxon>
        <taxon>Bacillales</taxon>
        <taxon>Bacillaceae</taxon>
        <taxon>Virgibacillus</taxon>
    </lineage>
</organism>
<feature type="domain" description="MurNAc-LAA" evidence="2">
    <location>
        <begin position="120"/>
        <end position="231"/>
    </location>
</feature>
<dbReference type="CDD" id="cd02696">
    <property type="entry name" value="MurNAc-LAA"/>
    <property type="match status" value="1"/>
</dbReference>
<proteinExistence type="predicted"/>
<name>A0ABS4SE57_9BACI</name>
<keyword evidence="4" id="KW-1185">Reference proteome</keyword>
<dbReference type="InterPro" id="IPR002508">
    <property type="entry name" value="MurNAc-LAA_cat"/>
</dbReference>
<dbReference type="PANTHER" id="PTHR30404:SF0">
    <property type="entry name" value="N-ACETYLMURAMOYL-L-ALANINE AMIDASE AMIC"/>
    <property type="match status" value="1"/>
</dbReference>
<evidence type="ECO:0000259" key="2">
    <source>
        <dbReference type="SMART" id="SM00646"/>
    </source>
</evidence>
<dbReference type="EC" id="3.5.1.28" evidence="3"/>
<dbReference type="InterPro" id="IPR014234">
    <property type="entry name" value="Spore_CwlD"/>
</dbReference>
<dbReference type="GO" id="GO:0008745">
    <property type="term" value="F:N-acetylmuramoyl-L-alanine amidase activity"/>
    <property type="evidence" value="ECO:0007669"/>
    <property type="project" value="UniProtKB-EC"/>
</dbReference>
<sequence>MGRMNKTGKVAIWITGFLLLAFLIQFPIQKSETTWESWSLPLSGKTIVLDPGHGGPDGGAVGKDDTTEKEIALDVAKKLQSYLQQSGALVYLTREEDKDLAAKDTKGLANRKSEDIRNRLKFIHDKKADFFVSIHLNALSATQWHGAQSFYYPKMEESGHLANMIQSEIIRNLENTDREALSINGVYLLKHAKVPGALVEIGFLSNEQELELLKQEDYQRKLAGSIYKGILHYETKEPEEDSKAN</sequence>
<dbReference type="SMART" id="SM00646">
    <property type="entry name" value="Ami_3"/>
    <property type="match status" value="1"/>
</dbReference>
<dbReference type="NCBIfam" id="TIGR02883">
    <property type="entry name" value="spore_cwlD"/>
    <property type="match status" value="1"/>
</dbReference>
<dbReference type="SUPFAM" id="SSF53187">
    <property type="entry name" value="Zn-dependent exopeptidases"/>
    <property type="match status" value="1"/>
</dbReference>
<dbReference type="InterPro" id="IPR050695">
    <property type="entry name" value="N-acetylmuramoyl_amidase_3"/>
</dbReference>
<keyword evidence="1 3" id="KW-0378">Hydrolase</keyword>
<reference evidence="3 4" key="1">
    <citation type="submission" date="2021-03" db="EMBL/GenBank/DDBJ databases">
        <title>Genomic Encyclopedia of Type Strains, Phase IV (KMG-IV): sequencing the most valuable type-strain genomes for metagenomic binning, comparative biology and taxonomic classification.</title>
        <authorList>
            <person name="Goeker M."/>
        </authorList>
    </citation>
    <scope>NUCLEOTIDE SEQUENCE [LARGE SCALE GENOMIC DNA]</scope>
    <source>
        <strain evidence="3 4">DSM 25790</strain>
    </source>
</reference>
<comment type="caution">
    <text evidence="3">The sequence shown here is derived from an EMBL/GenBank/DDBJ whole genome shotgun (WGS) entry which is preliminary data.</text>
</comment>
<gene>
    <name evidence="3" type="ORF">J2Z81_003153</name>
</gene>
<dbReference type="EMBL" id="JAGIKX010000060">
    <property type="protein sequence ID" value="MBP2259159.1"/>
    <property type="molecule type" value="Genomic_DNA"/>
</dbReference>
<accession>A0ABS4SE57</accession>
<evidence type="ECO:0000313" key="4">
    <source>
        <dbReference type="Proteomes" id="UP001519294"/>
    </source>
</evidence>
<dbReference type="PANTHER" id="PTHR30404">
    <property type="entry name" value="N-ACETYLMURAMOYL-L-ALANINE AMIDASE"/>
    <property type="match status" value="1"/>
</dbReference>